<keyword evidence="2" id="KW-1185">Reference proteome</keyword>
<dbReference type="EMBL" id="CP042910">
    <property type="protein sequence ID" value="QEG17248.1"/>
    <property type="molecule type" value="Genomic_DNA"/>
</dbReference>
<dbReference type="GeneID" id="98647654"/>
<accession>A0ABX5YNS2</accession>
<evidence type="ECO:0000313" key="2">
    <source>
        <dbReference type="Proteomes" id="UP000322887"/>
    </source>
</evidence>
<sequence length="235" mass="25177">MSADSGACTSVARGGVGESGASALLIHSIKGPHSKMIVLRNVESSLCPNTWALASLFVNGTPMASGNISTEGSSIQVEVSAGGSVAALIQAVPNFNRVSCVRLGEASIDLEECDLVSLSRTNETQAGVISTSNIVTRDWYAWNNTMPPKPDQFHLVGEVQVPNPGVDVVLLPRIPQGINPRILLMEIHLHQRPGIWPQFVVWKPVSYSKVNGDYDSVRVFHGNDLVVDTPVEVVQ</sequence>
<gene>
    <name evidence="1" type="ORF">GmarT_31260</name>
</gene>
<name>A0ABX5YNS2_9PLAN</name>
<protein>
    <submittedName>
        <fullName evidence="1">Uncharacterized protein</fullName>
    </submittedName>
</protein>
<dbReference type="RefSeq" id="WP_149302932.1">
    <property type="nucleotide sequence ID" value="NZ_CAXBMG010000002.1"/>
</dbReference>
<proteinExistence type="predicted"/>
<reference evidence="1 2" key="1">
    <citation type="submission" date="2019-08" db="EMBL/GenBank/DDBJ databases">
        <title>Deep-cultivation of Planctomycetes and their phenomic and genomic characterization uncovers novel biology.</title>
        <authorList>
            <person name="Wiegand S."/>
            <person name="Jogler M."/>
            <person name="Boedeker C."/>
            <person name="Pinto D."/>
            <person name="Vollmers J."/>
            <person name="Rivas-Marin E."/>
            <person name="Kohn T."/>
            <person name="Peeters S.H."/>
            <person name="Heuer A."/>
            <person name="Rast P."/>
            <person name="Oberbeckmann S."/>
            <person name="Bunk B."/>
            <person name="Jeske O."/>
            <person name="Meyerdierks A."/>
            <person name="Storesund J.E."/>
            <person name="Kallscheuer N."/>
            <person name="Luecker S."/>
            <person name="Lage O.M."/>
            <person name="Pohl T."/>
            <person name="Merkel B.J."/>
            <person name="Hornburger P."/>
            <person name="Mueller R.-W."/>
            <person name="Bruemmer F."/>
            <person name="Labrenz M."/>
            <person name="Spormann A.M."/>
            <person name="Op den Camp H."/>
            <person name="Overmann J."/>
            <person name="Amann R."/>
            <person name="Jetten M.S.M."/>
            <person name="Mascher T."/>
            <person name="Medema M.H."/>
            <person name="Devos D.P."/>
            <person name="Kaster A.-K."/>
            <person name="Ovreas L."/>
            <person name="Rohde M."/>
            <person name="Galperin M.Y."/>
            <person name="Jogler C."/>
        </authorList>
    </citation>
    <scope>NUCLEOTIDE SEQUENCE [LARGE SCALE GENOMIC DNA]</scope>
    <source>
        <strain evidence="1 2">DSM 8797</strain>
    </source>
</reference>
<evidence type="ECO:0000313" key="1">
    <source>
        <dbReference type="EMBL" id="QEG17248.1"/>
    </source>
</evidence>
<dbReference type="Proteomes" id="UP000322887">
    <property type="component" value="Chromosome"/>
</dbReference>
<organism evidence="1 2">
    <name type="scientific">Gimesia maris</name>
    <dbReference type="NCBI Taxonomy" id="122"/>
    <lineage>
        <taxon>Bacteria</taxon>
        <taxon>Pseudomonadati</taxon>
        <taxon>Planctomycetota</taxon>
        <taxon>Planctomycetia</taxon>
        <taxon>Planctomycetales</taxon>
        <taxon>Planctomycetaceae</taxon>
        <taxon>Gimesia</taxon>
    </lineage>
</organism>